<gene>
    <name evidence="1" type="ORF">XELAEV_18010717mg</name>
</gene>
<accession>A0A974DV12</accession>
<dbReference type="Proteomes" id="UP000694892">
    <property type="component" value="Chromosome 1S"/>
</dbReference>
<dbReference type="EMBL" id="CM004467">
    <property type="protein sequence ID" value="OCT98483.1"/>
    <property type="molecule type" value="Genomic_DNA"/>
</dbReference>
<name>A0A974DV12_XENLA</name>
<proteinExistence type="predicted"/>
<sequence>MYIGQTSRQKTHTPVGKHFYLHKHNPSILRWLVLEKVQLPQRGGERKRLLLLTEARWRDRMDTVEPHGMNEAMSYKCFL</sequence>
<reference evidence="2" key="1">
    <citation type="journal article" date="2016" name="Nature">
        <title>Genome evolution in the allotetraploid frog Xenopus laevis.</title>
        <authorList>
            <person name="Session A.M."/>
            <person name="Uno Y."/>
            <person name="Kwon T."/>
            <person name="Chapman J.A."/>
            <person name="Toyoda A."/>
            <person name="Takahashi S."/>
            <person name="Fukui A."/>
            <person name="Hikosaka A."/>
            <person name="Suzuki A."/>
            <person name="Kondo M."/>
            <person name="van Heeringen S.J."/>
            <person name="Quigley I."/>
            <person name="Heinz S."/>
            <person name="Ogino H."/>
            <person name="Ochi H."/>
            <person name="Hellsten U."/>
            <person name="Lyons J.B."/>
            <person name="Simakov O."/>
            <person name="Putnam N."/>
            <person name="Stites J."/>
            <person name="Kuroki Y."/>
            <person name="Tanaka T."/>
            <person name="Michiue T."/>
            <person name="Watanabe M."/>
            <person name="Bogdanovic O."/>
            <person name="Lister R."/>
            <person name="Georgiou G."/>
            <person name="Paranjpe S.S."/>
            <person name="van Kruijsbergen I."/>
            <person name="Shu S."/>
            <person name="Carlson J."/>
            <person name="Kinoshita T."/>
            <person name="Ohta Y."/>
            <person name="Mawaribuchi S."/>
            <person name="Jenkins J."/>
            <person name="Grimwood J."/>
            <person name="Schmutz J."/>
            <person name="Mitros T."/>
            <person name="Mozaffari S.V."/>
            <person name="Suzuki Y."/>
            <person name="Haramoto Y."/>
            <person name="Yamamoto T.S."/>
            <person name="Takagi C."/>
            <person name="Heald R."/>
            <person name="Miller K."/>
            <person name="Haudenschild C."/>
            <person name="Kitzman J."/>
            <person name="Nakayama T."/>
            <person name="Izutsu Y."/>
            <person name="Robert J."/>
            <person name="Fortriede J."/>
            <person name="Burns K."/>
            <person name="Lotay V."/>
            <person name="Karimi K."/>
            <person name="Yasuoka Y."/>
            <person name="Dichmann D.S."/>
            <person name="Flajnik M.F."/>
            <person name="Houston D.W."/>
            <person name="Shendure J."/>
            <person name="DuPasquier L."/>
            <person name="Vize P.D."/>
            <person name="Zorn A.M."/>
            <person name="Ito M."/>
            <person name="Marcotte E.M."/>
            <person name="Wallingford J.B."/>
            <person name="Ito Y."/>
            <person name="Asashima M."/>
            <person name="Ueno N."/>
            <person name="Matsuda Y."/>
            <person name="Veenstra G.J."/>
            <person name="Fujiyama A."/>
            <person name="Harland R.M."/>
            <person name="Taira M."/>
            <person name="Rokhsar D.S."/>
        </authorList>
    </citation>
    <scope>NUCLEOTIDE SEQUENCE [LARGE SCALE GENOMIC DNA]</scope>
    <source>
        <strain evidence="2">J</strain>
    </source>
</reference>
<evidence type="ECO:0000313" key="1">
    <source>
        <dbReference type="EMBL" id="OCT98483.1"/>
    </source>
</evidence>
<organism evidence="1 2">
    <name type="scientific">Xenopus laevis</name>
    <name type="common">African clawed frog</name>
    <dbReference type="NCBI Taxonomy" id="8355"/>
    <lineage>
        <taxon>Eukaryota</taxon>
        <taxon>Metazoa</taxon>
        <taxon>Chordata</taxon>
        <taxon>Craniata</taxon>
        <taxon>Vertebrata</taxon>
        <taxon>Euteleostomi</taxon>
        <taxon>Amphibia</taxon>
        <taxon>Batrachia</taxon>
        <taxon>Anura</taxon>
        <taxon>Pipoidea</taxon>
        <taxon>Pipidae</taxon>
        <taxon>Xenopodinae</taxon>
        <taxon>Xenopus</taxon>
        <taxon>Xenopus</taxon>
    </lineage>
</organism>
<dbReference type="AlphaFoldDB" id="A0A974DV12"/>
<evidence type="ECO:0000313" key="2">
    <source>
        <dbReference type="Proteomes" id="UP000694892"/>
    </source>
</evidence>
<protein>
    <submittedName>
        <fullName evidence="1">Uncharacterized protein</fullName>
    </submittedName>
</protein>